<evidence type="ECO:0000313" key="2">
    <source>
        <dbReference type="EMBL" id="TQE99853.1"/>
    </source>
</evidence>
<dbReference type="CDD" id="cd11614">
    <property type="entry name" value="SAF_CpaB_FlgA_like"/>
    <property type="match status" value="1"/>
</dbReference>
<sequence length="297" mass="32533">MVQKKVFIGLVVLAIALALGVFAAFLSGQYIREQEEQFRSEILADFDLVPVLVPGNSLEAGETLEARNMMVRELPKRFMPENAITPDMFHEFEGKLTRVPVERGTPMVTSFVGEDGANTGASFSRVIPEDMRAITVPVSGPSAVAGLLVPGDRLDLLVQTRGQDGSVLLPLLGNVEILATGSAMRSQTADGRYRDVTLKVTPEQARQLTEAQELGRLVVNLRNPGDREPMSMEATTASDIFDGRYDDILNPQEQEEEGTRTVEIIQGVSRSGQGGDNELVDAMRTLRARAQDMEMNR</sequence>
<dbReference type="EMBL" id="VIFK01000036">
    <property type="protein sequence ID" value="TQE99853.1"/>
    <property type="molecule type" value="Genomic_DNA"/>
</dbReference>
<proteinExistence type="predicted"/>
<accession>A0A540VUM3</accession>
<comment type="caution">
    <text evidence="2">The sequence shown here is derived from an EMBL/GenBank/DDBJ whole genome shotgun (WGS) entry which is preliminary data.</text>
</comment>
<dbReference type="NCBIfam" id="TIGR03177">
    <property type="entry name" value="pilus_cpaB"/>
    <property type="match status" value="1"/>
</dbReference>
<dbReference type="Proteomes" id="UP000315400">
    <property type="component" value="Unassembled WGS sequence"/>
</dbReference>
<dbReference type="AlphaFoldDB" id="A0A540VUM3"/>
<gene>
    <name evidence="2" type="primary">cpaB</name>
    <name evidence="2" type="ORF">FKY71_06490</name>
</gene>
<protein>
    <submittedName>
        <fullName evidence="2">Flp pilus assembly protein CpaB</fullName>
    </submittedName>
</protein>
<evidence type="ECO:0000259" key="1">
    <source>
        <dbReference type="SMART" id="SM00858"/>
    </source>
</evidence>
<dbReference type="InterPro" id="IPR031571">
    <property type="entry name" value="RcpC_dom"/>
</dbReference>
<reference evidence="2 3" key="1">
    <citation type="submission" date="2019-06" db="EMBL/GenBank/DDBJ databases">
        <title>Metagenome assembled Genome of Spiribacter salinus SL48-SHIP from the microbial mat of Salt Lake 48 (Novosibirsk region, Russia).</title>
        <authorList>
            <person name="Shipova A."/>
            <person name="Rozanov A.S."/>
            <person name="Bryanskaya A.V."/>
            <person name="Peltek S.E."/>
        </authorList>
    </citation>
    <scope>NUCLEOTIDE SEQUENCE [LARGE SCALE GENOMIC DNA]</scope>
    <source>
        <strain evidence="2">SL48-SHIP-2</strain>
    </source>
</reference>
<dbReference type="Pfam" id="PF16976">
    <property type="entry name" value="RcpC"/>
    <property type="match status" value="1"/>
</dbReference>
<dbReference type="InterPro" id="IPR013974">
    <property type="entry name" value="SAF"/>
</dbReference>
<dbReference type="SMART" id="SM00858">
    <property type="entry name" value="SAF"/>
    <property type="match status" value="1"/>
</dbReference>
<name>A0A540VUM3_9GAMM</name>
<organism evidence="2 3">
    <name type="scientific">Spiribacter salinus</name>
    <dbReference type="NCBI Taxonomy" id="1335746"/>
    <lineage>
        <taxon>Bacteria</taxon>
        <taxon>Pseudomonadati</taxon>
        <taxon>Pseudomonadota</taxon>
        <taxon>Gammaproteobacteria</taxon>
        <taxon>Chromatiales</taxon>
        <taxon>Ectothiorhodospiraceae</taxon>
        <taxon>Spiribacter</taxon>
    </lineage>
</organism>
<dbReference type="InterPro" id="IPR017592">
    <property type="entry name" value="Pilus_assmbl_Flp-typ_CpaB"/>
</dbReference>
<evidence type="ECO:0000313" key="3">
    <source>
        <dbReference type="Proteomes" id="UP000315400"/>
    </source>
</evidence>
<feature type="domain" description="SAF" evidence="1">
    <location>
        <begin position="49"/>
        <end position="113"/>
    </location>
</feature>